<evidence type="ECO:0000313" key="3">
    <source>
        <dbReference type="Proteomes" id="UP000193144"/>
    </source>
</evidence>
<dbReference type="Proteomes" id="UP000193144">
    <property type="component" value="Unassembled WGS sequence"/>
</dbReference>
<keyword evidence="3" id="KW-1185">Reference proteome</keyword>
<organism evidence="2 3">
    <name type="scientific">Clohesyomyces aquaticus</name>
    <dbReference type="NCBI Taxonomy" id="1231657"/>
    <lineage>
        <taxon>Eukaryota</taxon>
        <taxon>Fungi</taxon>
        <taxon>Dikarya</taxon>
        <taxon>Ascomycota</taxon>
        <taxon>Pezizomycotina</taxon>
        <taxon>Dothideomycetes</taxon>
        <taxon>Pleosporomycetidae</taxon>
        <taxon>Pleosporales</taxon>
        <taxon>Lindgomycetaceae</taxon>
        <taxon>Clohesyomyces</taxon>
    </lineage>
</organism>
<evidence type="ECO:0000313" key="2">
    <source>
        <dbReference type="EMBL" id="ORY11481.1"/>
    </source>
</evidence>
<sequence>MGQLRNHDWYKPKADDRTTKSDVEAQLFNEELRELFEEYICSWFYFHYQIPEDNEYQDEDGHDSEASEVSGGGAQIERGGGGGGKGKKFTAEEERAAPMAGGILHDLFETHQNQHKGYFLSNSMTKASECFPEWKNIKETIESLPEHPFPVIRVYMQKSQTVSRSDESIARREYQKYLVKTAQYFYVQLQAEWAKQGMPDMTQISALRQYLLELPAEANYRNLQTRIFETLLEIAQMMERMIKKHPEDAVYADMRRFVEMKIPVVYRA</sequence>
<dbReference type="OrthoDB" id="3598281at2759"/>
<gene>
    <name evidence="2" type="ORF">BCR34DRAFT_601268</name>
</gene>
<proteinExistence type="predicted"/>
<accession>A0A1Y1ZMK4</accession>
<protein>
    <submittedName>
        <fullName evidence="2">Uncharacterized protein</fullName>
    </submittedName>
</protein>
<feature type="compositionally biased region" description="Gly residues" evidence="1">
    <location>
        <begin position="70"/>
        <end position="84"/>
    </location>
</feature>
<reference evidence="2 3" key="1">
    <citation type="submission" date="2016-07" db="EMBL/GenBank/DDBJ databases">
        <title>Pervasive Adenine N6-methylation of Active Genes in Fungi.</title>
        <authorList>
            <consortium name="DOE Joint Genome Institute"/>
            <person name="Mondo S.J."/>
            <person name="Dannebaum R.O."/>
            <person name="Kuo R.C."/>
            <person name="Labutti K."/>
            <person name="Haridas S."/>
            <person name="Kuo A."/>
            <person name="Salamov A."/>
            <person name="Ahrendt S.R."/>
            <person name="Lipzen A."/>
            <person name="Sullivan W."/>
            <person name="Andreopoulos W.B."/>
            <person name="Clum A."/>
            <person name="Lindquist E."/>
            <person name="Daum C."/>
            <person name="Ramamoorthy G.K."/>
            <person name="Gryganskyi A."/>
            <person name="Culley D."/>
            <person name="Magnuson J.K."/>
            <person name="James T.Y."/>
            <person name="O'Malley M.A."/>
            <person name="Stajich J.E."/>
            <person name="Spatafora J.W."/>
            <person name="Visel A."/>
            <person name="Grigoriev I.V."/>
        </authorList>
    </citation>
    <scope>NUCLEOTIDE SEQUENCE [LARGE SCALE GENOMIC DNA]</scope>
    <source>
        <strain evidence="2 3">CBS 115471</strain>
    </source>
</reference>
<comment type="caution">
    <text evidence="2">The sequence shown here is derived from an EMBL/GenBank/DDBJ whole genome shotgun (WGS) entry which is preliminary data.</text>
</comment>
<evidence type="ECO:0000256" key="1">
    <source>
        <dbReference type="SAM" id="MobiDB-lite"/>
    </source>
</evidence>
<dbReference type="EMBL" id="MCFA01000060">
    <property type="protein sequence ID" value="ORY11481.1"/>
    <property type="molecule type" value="Genomic_DNA"/>
</dbReference>
<dbReference type="AlphaFoldDB" id="A0A1Y1ZMK4"/>
<feature type="region of interest" description="Disordered" evidence="1">
    <location>
        <begin position="55"/>
        <end position="88"/>
    </location>
</feature>
<name>A0A1Y1ZMK4_9PLEO</name>